<dbReference type="Pfam" id="PF20511">
    <property type="entry name" value="PMI_typeI_cat"/>
    <property type="match status" value="1"/>
</dbReference>
<comment type="cofactor">
    <cofactor evidence="5">
        <name>Zn(2+)</name>
        <dbReference type="ChEBI" id="CHEBI:29105"/>
    </cofactor>
    <text evidence="5">Binds 1 zinc ion per subunit.</text>
</comment>
<dbReference type="InterPro" id="IPR051804">
    <property type="entry name" value="Carb_Metab_Reg_Kinase/Isom"/>
</dbReference>
<reference evidence="9" key="1">
    <citation type="journal article" date="2021" name="PeerJ">
        <title>Extensive microbial diversity within the chicken gut microbiome revealed by metagenomics and culture.</title>
        <authorList>
            <person name="Gilroy R."/>
            <person name="Ravi A."/>
            <person name="Getino M."/>
            <person name="Pursley I."/>
            <person name="Horton D.L."/>
            <person name="Alikhan N.F."/>
            <person name="Baker D."/>
            <person name="Gharbi K."/>
            <person name="Hall N."/>
            <person name="Watson M."/>
            <person name="Adriaenssens E.M."/>
            <person name="Foster-Nyarko E."/>
            <person name="Jarju S."/>
            <person name="Secka A."/>
            <person name="Antonio M."/>
            <person name="Oren A."/>
            <person name="Chaudhuri R.R."/>
            <person name="La Ragione R."/>
            <person name="Hildebrand F."/>
            <person name="Pallen M.J."/>
        </authorList>
    </citation>
    <scope>NUCLEOTIDE SEQUENCE</scope>
    <source>
        <strain evidence="9">ChiGjej6B6-14162</strain>
    </source>
</reference>
<protein>
    <recommendedName>
        <fullName evidence="3">Phosphohexomutase</fullName>
    </recommendedName>
    <alternativeName>
        <fullName evidence="4">Phosphomannose isomerase</fullName>
    </alternativeName>
</protein>
<evidence type="ECO:0000313" key="9">
    <source>
        <dbReference type="EMBL" id="HIX75975.1"/>
    </source>
</evidence>
<evidence type="ECO:0000313" key="10">
    <source>
        <dbReference type="Proteomes" id="UP000886740"/>
    </source>
</evidence>
<dbReference type="SUPFAM" id="SSF51182">
    <property type="entry name" value="RmlC-like cupins"/>
    <property type="match status" value="1"/>
</dbReference>
<name>A0A9D1XB51_9BACT</name>
<reference evidence="9" key="2">
    <citation type="submission" date="2021-04" db="EMBL/GenBank/DDBJ databases">
        <authorList>
            <person name="Gilroy R."/>
        </authorList>
    </citation>
    <scope>NUCLEOTIDE SEQUENCE</scope>
    <source>
        <strain evidence="9">ChiGjej6B6-14162</strain>
    </source>
</reference>
<dbReference type="PANTHER" id="PTHR42742:SF3">
    <property type="entry name" value="FRUCTOKINASE"/>
    <property type="match status" value="1"/>
</dbReference>
<gene>
    <name evidence="9" type="ORF">H9977_13225</name>
</gene>
<evidence type="ECO:0000256" key="4">
    <source>
        <dbReference type="ARBA" id="ARBA00030762"/>
    </source>
</evidence>
<feature type="domain" description="Phosphomannose isomerase type I catalytic" evidence="7">
    <location>
        <begin position="7"/>
        <end position="113"/>
    </location>
</feature>
<evidence type="ECO:0000256" key="3">
    <source>
        <dbReference type="ARBA" id="ARBA00029741"/>
    </source>
</evidence>
<keyword evidence="9" id="KW-0413">Isomerase</keyword>
<evidence type="ECO:0000259" key="8">
    <source>
        <dbReference type="Pfam" id="PF21621"/>
    </source>
</evidence>
<keyword evidence="1 5" id="KW-0479">Metal-binding</keyword>
<dbReference type="CDD" id="cd07010">
    <property type="entry name" value="cupin_PMI_type_I_N_bac"/>
    <property type="match status" value="1"/>
</dbReference>
<dbReference type="Pfam" id="PF21621">
    <property type="entry name" value="MPI_cupin_dom"/>
    <property type="match status" value="1"/>
</dbReference>
<dbReference type="Gene3D" id="2.60.120.10">
    <property type="entry name" value="Jelly Rolls"/>
    <property type="match status" value="2"/>
</dbReference>
<dbReference type="InterPro" id="IPR014710">
    <property type="entry name" value="RmlC-like_jellyroll"/>
</dbReference>
<evidence type="ECO:0000256" key="5">
    <source>
        <dbReference type="PIRSR" id="PIRSR036894-1"/>
    </source>
</evidence>
<dbReference type="GO" id="GO:0004476">
    <property type="term" value="F:mannose-6-phosphate isomerase activity"/>
    <property type="evidence" value="ECO:0007669"/>
    <property type="project" value="InterPro"/>
</dbReference>
<sequence length="324" mass="36704">MLYPFTFKPILKKVIWGGSDICPFKEISPVENGVGESWELSHVEGNYSIVANGELAGKSLDDLIRQYGAQLMGQEVIDRFGTTFPLLIKFIDARDNLSIQVHPDDELAKARHNSFGKTEMWYVIKATKDASLYSGFSKQIDADEYVKRVQDNTIMDVLQRYNVNEGDVFFLPAGRVHAIGAGCFIAEIQQTSNITYRIYDYNRKDANGNTRELHTELAKDAIDYTLYPDYRTHYKAHTNATIELANCKYFTTNLMDVDATMTRDFKDLDSFVVYICMEGKASLKDDKGNEIFVHQGQTVLMPADTKGVTISPAPKAKFMETYIK</sequence>
<dbReference type="InterPro" id="IPR011051">
    <property type="entry name" value="RmlC_Cupin_sf"/>
</dbReference>
<evidence type="ECO:0000256" key="6">
    <source>
        <dbReference type="PIRSR" id="PIRSR036894-2"/>
    </source>
</evidence>
<feature type="active site" evidence="6">
    <location>
        <position position="197"/>
    </location>
</feature>
<keyword evidence="2 5" id="KW-0862">Zinc</keyword>
<accession>A0A9D1XB51</accession>
<organism evidence="9 10">
    <name type="scientific">Candidatus Parabacteroides intestinipullorum</name>
    <dbReference type="NCBI Taxonomy" id="2838723"/>
    <lineage>
        <taxon>Bacteria</taxon>
        <taxon>Pseudomonadati</taxon>
        <taxon>Bacteroidota</taxon>
        <taxon>Bacteroidia</taxon>
        <taxon>Bacteroidales</taxon>
        <taxon>Tannerellaceae</taxon>
        <taxon>Parabacteroides</taxon>
    </lineage>
</organism>
<dbReference type="PANTHER" id="PTHR42742">
    <property type="entry name" value="TRANSCRIPTIONAL REPRESSOR MPRA"/>
    <property type="match status" value="1"/>
</dbReference>
<dbReference type="EMBL" id="DXEL01000090">
    <property type="protein sequence ID" value="HIX75975.1"/>
    <property type="molecule type" value="Genomic_DNA"/>
</dbReference>
<evidence type="ECO:0000256" key="1">
    <source>
        <dbReference type="ARBA" id="ARBA00022723"/>
    </source>
</evidence>
<dbReference type="InterPro" id="IPR014628">
    <property type="entry name" value="Man6P_isomerase_Firm_short"/>
</dbReference>
<dbReference type="AlphaFoldDB" id="A0A9D1XB51"/>
<evidence type="ECO:0000259" key="7">
    <source>
        <dbReference type="Pfam" id="PF20511"/>
    </source>
</evidence>
<evidence type="ECO:0000256" key="2">
    <source>
        <dbReference type="ARBA" id="ARBA00022833"/>
    </source>
</evidence>
<dbReference type="GO" id="GO:0005975">
    <property type="term" value="P:carbohydrate metabolic process"/>
    <property type="evidence" value="ECO:0007669"/>
    <property type="project" value="InterPro"/>
</dbReference>
<feature type="domain" description="Mannose-6-phosphate isomerase cupin" evidence="8">
    <location>
        <begin position="244"/>
        <end position="311"/>
    </location>
</feature>
<feature type="binding site" evidence="5">
    <location>
        <position position="177"/>
    </location>
    <ligand>
        <name>Zn(2+)</name>
        <dbReference type="ChEBI" id="CHEBI:29105"/>
    </ligand>
</feature>
<feature type="binding site" evidence="5">
    <location>
        <position position="102"/>
    </location>
    <ligand>
        <name>Zn(2+)</name>
        <dbReference type="ChEBI" id="CHEBI:29105"/>
    </ligand>
</feature>
<feature type="binding site" evidence="5">
    <location>
        <position position="119"/>
    </location>
    <ligand>
        <name>Zn(2+)</name>
        <dbReference type="ChEBI" id="CHEBI:29105"/>
    </ligand>
</feature>
<proteinExistence type="predicted"/>
<comment type="caution">
    <text evidence="9">The sequence shown here is derived from an EMBL/GenBank/DDBJ whole genome shotgun (WGS) entry which is preliminary data.</text>
</comment>
<dbReference type="InterPro" id="IPR046457">
    <property type="entry name" value="PMI_typeI_cat"/>
</dbReference>
<dbReference type="InterPro" id="IPR049071">
    <property type="entry name" value="MPI_cupin_dom"/>
</dbReference>
<dbReference type="Proteomes" id="UP000886740">
    <property type="component" value="Unassembled WGS sequence"/>
</dbReference>
<dbReference type="PIRSF" id="PIRSF036894">
    <property type="entry name" value="PMI_Firm_short"/>
    <property type="match status" value="1"/>
</dbReference>
<dbReference type="GO" id="GO:0008270">
    <property type="term" value="F:zinc ion binding"/>
    <property type="evidence" value="ECO:0007669"/>
    <property type="project" value="InterPro"/>
</dbReference>